<protein>
    <submittedName>
        <fullName evidence="1">P-loop containing nucleoside triphosphate hydrolase protein</fullName>
    </submittedName>
</protein>
<comment type="caution">
    <text evidence="1">The sequence shown here is derived from an EMBL/GenBank/DDBJ whole genome shotgun (WGS) entry which is preliminary data.</text>
</comment>
<accession>A0ACB7ZV42</accession>
<proteinExistence type="predicted"/>
<evidence type="ECO:0000313" key="1">
    <source>
        <dbReference type="EMBL" id="KAH7904532.1"/>
    </source>
</evidence>
<organism evidence="1 2">
    <name type="scientific">Hygrophoropsis aurantiaca</name>
    <dbReference type="NCBI Taxonomy" id="72124"/>
    <lineage>
        <taxon>Eukaryota</taxon>
        <taxon>Fungi</taxon>
        <taxon>Dikarya</taxon>
        <taxon>Basidiomycota</taxon>
        <taxon>Agaricomycotina</taxon>
        <taxon>Agaricomycetes</taxon>
        <taxon>Agaricomycetidae</taxon>
        <taxon>Boletales</taxon>
        <taxon>Coniophorineae</taxon>
        <taxon>Hygrophoropsidaceae</taxon>
        <taxon>Hygrophoropsis</taxon>
    </lineage>
</organism>
<dbReference type="EMBL" id="MU268441">
    <property type="protein sequence ID" value="KAH7904532.1"/>
    <property type="molecule type" value="Genomic_DNA"/>
</dbReference>
<reference evidence="1" key="1">
    <citation type="journal article" date="2021" name="New Phytol.">
        <title>Evolutionary innovations through gain and loss of genes in the ectomycorrhizal Boletales.</title>
        <authorList>
            <person name="Wu G."/>
            <person name="Miyauchi S."/>
            <person name="Morin E."/>
            <person name="Kuo A."/>
            <person name="Drula E."/>
            <person name="Varga T."/>
            <person name="Kohler A."/>
            <person name="Feng B."/>
            <person name="Cao Y."/>
            <person name="Lipzen A."/>
            <person name="Daum C."/>
            <person name="Hundley H."/>
            <person name="Pangilinan J."/>
            <person name="Johnson J."/>
            <person name="Barry K."/>
            <person name="LaButti K."/>
            <person name="Ng V."/>
            <person name="Ahrendt S."/>
            <person name="Min B."/>
            <person name="Choi I.G."/>
            <person name="Park H."/>
            <person name="Plett J.M."/>
            <person name="Magnuson J."/>
            <person name="Spatafora J.W."/>
            <person name="Nagy L.G."/>
            <person name="Henrissat B."/>
            <person name="Grigoriev I.V."/>
            <person name="Yang Z.L."/>
            <person name="Xu J."/>
            <person name="Martin F.M."/>
        </authorList>
    </citation>
    <scope>NUCLEOTIDE SEQUENCE</scope>
    <source>
        <strain evidence="1">ATCC 28755</strain>
    </source>
</reference>
<evidence type="ECO:0000313" key="2">
    <source>
        <dbReference type="Proteomes" id="UP000790377"/>
    </source>
</evidence>
<keyword evidence="2" id="KW-1185">Reference proteome</keyword>
<name>A0ACB7ZV42_9AGAM</name>
<dbReference type="Proteomes" id="UP000790377">
    <property type="component" value="Unassembled WGS sequence"/>
</dbReference>
<sequence>AASEAPVETESLDEDASNPEEATKKPRKLVKDEHRESGGVKFAIYNAYLKASSYWTWGTLAVLIAISQALSVSEKLWIRTWGNAYGGGSAPPPTFVSSALTENEALMSGFMPSHDFNHYSNSLYHTQSSGLLPSLPSAYEHPLFYVAVYGCIGLATALYTGALKASRSIFRSLLVGVVRATMRWHDVTPQDSNLASSLNNVNTSLATFVASIITVTVFFPLFLIPATVIGYFYYLLAMGYLSTGRDLRRMESNSRSPIFSGFSELLEGIVTVRAFSAERKFMDDLHLKIDVTTKMWYSFWMTNRWLLVNFDFLGALAVLITTLFALSGLVGAGTAGLCITSAMSFTMSVYWACRFWTALELDLNSVERVVEYLDLPQEPPAVIESNRPPAYWPSSSSGNSLITVEDLIIKYAPELPPVLHNVSFALNARERIGLLGRTGSGKSTLAMSILRFVDPTSGRILIDGVDISTIGIHDLRSRLDATLFSGTLRDNLDPFGEHEDSECLDVLYRTHMMSESAYQSQRTSRATSPTGSSSPPGSSAASTVATNLDPKTTISLDTQVSAGGTNFSQGQRQLIAMARALLRRSSIIVLDEATSSIDFDTDAKIQATIREEFGESLLLTVAHRLRTVIDYDRLIVLDKGEVVEFDTPLNLIQKEDGIFRTMCLKSGTFAELEAAASAKAERDQAATR</sequence>
<keyword evidence="1" id="KW-0378">Hydrolase</keyword>
<gene>
    <name evidence="1" type="ORF">BJ138DRAFT_1106743</name>
</gene>
<feature type="non-terminal residue" evidence="1">
    <location>
        <position position="1"/>
    </location>
</feature>